<protein>
    <recommendedName>
        <fullName evidence="2">Putative plant transposon protein domain-containing protein</fullName>
    </recommendedName>
</protein>
<evidence type="ECO:0000313" key="5">
    <source>
        <dbReference type="Proteomes" id="UP000002051"/>
    </source>
</evidence>
<gene>
    <name evidence="3" type="ordered locus">MTR_5g039515</name>
</gene>
<dbReference type="Proteomes" id="UP000002051">
    <property type="component" value="Chromosome 5"/>
</dbReference>
<sequence length="325" mass="37819">MARDFYTNASSKSKDFPEYEYWVRGVSLKFSGDAINSALGLTTPPERWAEKMRAKPLSAETYGMLISSLCKPGAMWVSEKENDTSKFLRFRDLELRAKAWHCFYHDSIEVCSTNYPRQLLVKNAFVVYALLNEKPINLGQLIADSITNIINEDLWLGHSSIINLLCETNGVCDEEYGDCFINPEVINQSWYDSEWRKDISSSRPFHPQPTQQAPPRQNVQLFTMVDESTREHEFRMLQLCDMQTRHGSSGQLPNWMHNSHEWMGYLQNYHNRNKKRISREQFFDIRYGIPPPKQIPLMTYFLPPCPQPPQQDPQLPHQEGDQTSD</sequence>
<accession>A0A072UEG3</accession>
<dbReference type="EMBL" id="CM001221">
    <property type="protein sequence ID" value="KEH27811.1"/>
    <property type="molecule type" value="Genomic_DNA"/>
</dbReference>
<keyword evidence="5" id="KW-1185">Reference proteome</keyword>
<reference evidence="3 5" key="2">
    <citation type="journal article" date="2014" name="BMC Genomics">
        <title>An improved genome release (version Mt4.0) for the model legume Medicago truncatula.</title>
        <authorList>
            <person name="Tang H."/>
            <person name="Krishnakumar V."/>
            <person name="Bidwell S."/>
            <person name="Rosen B."/>
            <person name="Chan A."/>
            <person name="Zhou S."/>
            <person name="Gentzbittel L."/>
            <person name="Childs K.L."/>
            <person name="Yandell M."/>
            <person name="Gundlach H."/>
            <person name="Mayer K.F."/>
            <person name="Schwartz D.C."/>
            <person name="Town C.D."/>
        </authorList>
    </citation>
    <scope>GENOME REANNOTATION</scope>
    <source>
        <strain evidence="3">A17</strain>
        <strain evidence="4 5">cv. Jemalong A17</strain>
    </source>
</reference>
<reference evidence="3 5" key="1">
    <citation type="journal article" date="2011" name="Nature">
        <title>The Medicago genome provides insight into the evolution of rhizobial symbioses.</title>
        <authorList>
            <person name="Young N.D."/>
            <person name="Debelle F."/>
            <person name="Oldroyd G.E."/>
            <person name="Geurts R."/>
            <person name="Cannon S.B."/>
            <person name="Udvardi M.K."/>
            <person name="Benedito V.A."/>
            <person name="Mayer K.F."/>
            <person name="Gouzy J."/>
            <person name="Schoof H."/>
            <person name="Van de Peer Y."/>
            <person name="Proost S."/>
            <person name="Cook D.R."/>
            <person name="Meyers B.C."/>
            <person name="Spannagl M."/>
            <person name="Cheung F."/>
            <person name="De Mita S."/>
            <person name="Krishnakumar V."/>
            <person name="Gundlach H."/>
            <person name="Zhou S."/>
            <person name="Mudge J."/>
            <person name="Bharti A.K."/>
            <person name="Murray J.D."/>
            <person name="Naoumkina M.A."/>
            <person name="Rosen B."/>
            <person name="Silverstein K.A."/>
            <person name="Tang H."/>
            <person name="Rombauts S."/>
            <person name="Zhao P.X."/>
            <person name="Zhou P."/>
            <person name="Barbe V."/>
            <person name="Bardou P."/>
            <person name="Bechner M."/>
            <person name="Bellec A."/>
            <person name="Berger A."/>
            <person name="Berges H."/>
            <person name="Bidwell S."/>
            <person name="Bisseling T."/>
            <person name="Choisne N."/>
            <person name="Couloux A."/>
            <person name="Denny R."/>
            <person name="Deshpande S."/>
            <person name="Dai X."/>
            <person name="Doyle J.J."/>
            <person name="Dudez A.M."/>
            <person name="Farmer A.D."/>
            <person name="Fouteau S."/>
            <person name="Franken C."/>
            <person name="Gibelin C."/>
            <person name="Gish J."/>
            <person name="Goldstein S."/>
            <person name="Gonzalez A.J."/>
            <person name="Green P.J."/>
            <person name="Hallab A."/>
            <person name="Hartog M."/>
            <person name="Hua A."/>
            <person name="Humphray S.J."/>
            <person name="Jeong D.H."/>
            <person name="Jing Y."/>
            <person name="Jocker A."/>
            <person name="Kenton S.M."/>
            <person name="Kim D.J."/>
            <person name="Klee K."/>
            <person name="Lai H."/>
            <person name="Lang C."/>
            <person name="Lin S."/>
            <person name="Macmil S.L."/>
            <person name="Magdelenat G."/>
            <person name="Matthews L."/>
            <person name="McCorrison J."/>
            <person name="Monaghan E.L."/>
            <person name="Mun J.H."/>
            <person name="Najar F.Z."/>
            <person name="Nicholson C."/>
            <person name="Noirot C."/>
            <person name="O'Bleness M."/>
            <person name="Paule C.R."/>
            <person name="Poulain J."/>
            <person name="Prion F."/>
            <person name="Qin B."/>
            <person name="Qu C."/>
            <person name="Retzel E.F."/>
            <person name="Riddle C."/>
            <person name="Sallet E."/>
            <person name="Samain S."/>
            <person name="Samson N."/>
            <person name="Sanders I."/>
            <person name="Saurat O."/>
            <person name="Scarpelli C."/>
            <person name="Schiex T."/>
            <person name="Segurens B."/>
            <person name="Severin A.J."/>
            <person name="Sherrier D.J."/>
            <person name="Shi R."/>
            <person name="Sims S."/>
            <person name="Singer S.R."/>
            <person name="Sinharoy S."/>
            <person name="Sterck L."/>
            <person name="Viollet A."/>
            <person name="Wang B.B."/>
            <person name="Wang K."/>
            <person name="Wang M."/>
            <person name="Wang X."/>
            <person name="Warfsmann J."/>
            <person name="Weissenbach J."/>
            <person name="White D.D."/>
            <person name="White J.D."/>
            <person name="Wiley G.B."/>
            <person name="Wincker P."/>
            <person name="Xing Y."/>
            <person name="Yang L."/>
            <person name="Yao Z."/>
            <person name="Ying F."/>
            <person name="Zhai J."/>
            <person name="Zhou L."/>
            <person name="Zuber A."/>
            <person name="Denarie J."/>
            <person name="Dixon R.A."/>
            <person name="May G.D."/>
            <person name="Schwartz D.C."/>
            <person name="Rogers J."/>
            <person name="Quetier F."/>
            <person name="Town C.D."/>
            <person name="Roe B.A."/>
        </authorList>
    </citation>
    <scope>NUCLEOTIDE SEQUENCE [LARGE SCALE GENOMIC DNA]</scope>
    <source>
        <strain evidence="3">A17</strain>
        <strain evidence="4 5">cv. Jemalong A17</strain>
    </source>
</reference>
<evidence type="ECO:0000256" key="1">
    <source>
        <dbReference type="SAM" id="MobiDB-lite"/>
    </source>
</evidence>
<dbReference type="EnsemblPlants" id="KEH27811">
    <property type="protein sequence ID" value="KEH27811"/>
    <property type="gene ID" value="MTR_5g039515"/>
</dbReference>
<dbReference type="HOGENOM" id="CLU_050449_0_0_1"/>
<dbReference type="AlphaFoldDB" id="A0A072UEG3"/>
<feature type="region of interest" description="Disordered" evidence="1">
    <location>
        <begin position="302"/>
        <end position="325"/>
    </location>
</feature>
<reference evidence="4" key="3">
    <citation type="submission" date="2015-04" db="UniProtKB">
        <authorList>
            <consortium name="EnsemblPlants"/>
        </authorList>
    </citation>
    <scope>IDENTIFICATION</scope>
    <source>
        <strain evidence="4">cv. Jemalong A17</strain>
    </source>
</reference>
<proteinExistence type="predicted"/>
<evidence type="ECO:0000259" key="2">
    <source>
        <dbReference type="Pfam" id="PF20167"/>
    </source>
</evidence>
<dbReference type="InterPro" id="IPR046796">
    <property type="entry name" value="Transposase_32_dom"/>
</dbReference>
<evidence type="ECO:0000313" key="4">
    <source>
        <dbReference type="EnsemblPlants" id="KEH27811"/>
    </source>
</evidence>
<dbReference type="Pfam" id="PF20167">
    <property type="entry name" value="Transposase_32"/>
    <property type="match status" value="1"/>
</dbReference>
<evidence type="ECO:0000313" key="3">
    <source>
        <dbReference type="EMBL" id="KEH27811.1"/>
    </source>
</evidence>
<feature type="domain" description="Putative plant transposon protein" evidence="2">
    <location>
        <begin position="2"/>
        <end position="171"/>
    </location>
</feature>
<organism evidence="3 5">
    <name type="scientific">Medicago truncatula</name>
    <name type="common">Barrel medic</name>
    <name type="synonym">Medicago tribuloides</name>
    <dbReference type="NCBI Taxonomy" id="3880"/>
    <lineage>
        <taxon>Eukaryota</taxon>
        <taxon>Viridiplantae</taxon>
        <taxon>Streptophyta</taxon>
        <taxon>Embryophyta</taxon>
        <taxon>Tracheophyta</taxon>
        <taxon>Spermatophyta</taxon>
        <taxon>Magnoliopsida</taxon>
        <taxon>eudicotyledons</taxon>
        <taxon>Gunneridae</taxon>
        <taxon>Pentapetalae</taxon>
        <taxon>rosids</taxon>
        <taxon>fabids</taxon>
        <taxon>Fabales</taxon>
        <taxon>Fabaceae</taxon>
        <taxon>Papilionoideae</taxon>
        <taxon>50 kb inversion clade</taxon>
        <taxon>NPAAA clade</taxon>
        <taxon>Hologalegina</taxon>
        <taxon>IRL clade</taxon>
        <taxon>Trifolieae</taxon>
        <taxon>Medicago</taxon>
    </lineage>
</organism>
<name>A0A072UEG3_MEDTR</name>